<dbReference type="Proteomes" id="UP001364617">
    <property type="component" value="Unassembled WGS sequence"/>
</dbReference>
<gene>
    <name evidence="2" type="ORF">R3I93_001309</name>
</gene>
<proteinExistence type="predicted"/>
<accession>A0AAN9DIX4</accession>
<sequence>MKTTLLKAVQKRFKTIENEPLFAVATLLDPRFKDRYFTGADSIKHAKDALTRELEKMEALLGRTNPEGPETVPENPHKAPRMEAQQTAAPERAA</sequence>
<feature type="region of interest" description="Disordered" evidence="1">
    <location>
        <begin position="61"/>
        <end position="94"/>
    </location>
</feature>
<reference evidence="2 3" key="1">
    <citation type="submission" date="2024-02" db="EMBL/GenBank/DDBJ databases">
        <title>Chromosome-level genome assembly of the Eurasian Minnow (Phoxinus phoxinus).</title>
        <authorList>
            <person name="Oriowo T.O."/>
            <person name="Martin S."/>
            <person name="Stange M."/>
            <person name="Chrysostomakis Y."/>
            <person name="Brown T."/>
            <person name="Winkler S."/>
            <person name="Kukowka S."/>
            <person name="Myers E.W."/>
            <person name="Bohne A."/>
        </authorList>
    </citation>
    <scope>NUCLEOTIDE SEQUENCE [LARGE SCALE GENOMIC DNA]</scope>
    <source>
        <strain evidence="2">ZFMK-TIS-60720</strain>
        <tissue evidence="2">Whole Organism</tissue>
    </source>
</reference>
<name>A0AAN9DIX4_9TELE</name>
<dbReference type="AlphaFoldDB" id="A0AAN9DIX4"/>
<comment type="caution">
    <text evidence="2">The sequence shown here is derived from an EMBL/GenBank/DDBJ whole genome shotgun (WGS) entry which is preliminary data.</text>
</comment>
<dbReference type="EMBL" id="JAYKXH010000002">
    <property type="protein sequence ID" value="KAK7174092.1"/>
    <property type="molecule type" value="Genomic_DNA"/>
</dbReference>
<keyword evidence="3" id="KW-1185">Reference proteome</keyword>
<evidence type="ECO:0000313" key="3">
    <source>
        <dbReference type="Proteomes" id="UP001364617"/>
    </source>
</evidence>
<protein>
    <submittedName>
        <fullName evidence="2">Uncharacterized protein</fullName>
    </submittedName>
</protein>
<evidence type="ECO:0000313" key="2">
    <source>
        <dbReference type="EMBL" id="KAK7174092.1"/>
    </source>
</evidence>
<evidence type="ECO:0000256" key="1">
    <source>
        <dbReference type="SAM" id="MobiDB-lite"/>
    </source>
</evidence>
<organism evidence="2 3">
    <name type="scientific">Phoxinus phoxinus</name>
    <name type="common">Eurasian minnow</name>
    <dbReference type="NCBI Taxonomy" id="58324"/>
    <lineage>
        <taxon>Eukaryota</taxon>
        <taxon>Metazoa</taxon>
        <taxon>Chordata</taxon>
        <taxon>Craniata</taxon>
        <taxon>Vertebrata</taxon>
        <taxon>Euteleostomi</taxon>
        <taxon>Actinopterygii</taxon>
        <taxon>Neopterygii</taxon>
        <taxon>Teleostei</taxon>
        <taxon>Ostariophysi</taxon>
        <taxon>Cypriniformes</taxon>
        <taxon>Leuciscidae</taxon>
        <taxon>Phoxininae</taxon>
        <taxon>Phoxinus</taxon>
    </lineage>
</organism>